<feature type="non-terminal residue" evidence="1">
    <location>
        <position position="1"/>
    </location>
</feature>
<proteinExistence type="predicted"/>
<reference evidence="1" key="1">
    <citation type="journal article" date="2015" name="Nature">
        <title>Complex archaea that bridge the gap between prokaryotes and eukaryotes.</title>
        <authorList>
            <person name="Spang A."/>
            <person name="Saw J.H."/>
            <person name="Jorgensen S.L."/>
            <person name="Zaremba-Niedzwiedzka K."/>
            <person name="Martijn J."/>
            <person name="Lind A.E."/>
            <person name="van Eijk R."/>
            <person name="Schleper C."/>
            <person name="Guy L."/>
            <person name="Ettema T.J."/>
        </authorList>
    </citation>
    <scope>NUCLEOTIDE SEQUENCE</scope>
</reference>
<protein>
    <submittedName>
        <fullName evidence="1">Uncharacterized protein</fullName>
    </submittedName>
</protein>
<name>A0A0F9CDL6_9ZZZZ</name>
<evidence type="ECO:0000313" key="1">
    <source>
        <dbReference type="EMBL" id="KKK94816.1"/>
    </source>
</evidence>
<dbReference type="EMBL" id="LAZR01047184">
    <property type="protein sequence ID" value="KKK94816.1"/>
    <property type="molecule type" value="Genomic_DNA"/>
</dbReference>
<dbReference type="AlphaFoldDB" id="A0A0F9CDL6"/>
<accession>A0A0F9CDL6</accession>
<comment type="caution">
    <text evidence="1">The sequence shown here is derived from an EMBL/GenBank/DDBJ whole genome shotgun (WGS) entry which is preliminary data.</text>
</comment>
<organism evidence="1">
    <name type="scientific">marine sediment metagenome</name>
    <dbReference type="NCBI Taxonomy" id="412755"/>
    <lineage>
        <taxon>unclassified sequences</taxon>
        <taxon>metagenomes</taxon>
        <taxon>ecological metagenomes</taxon>
    </lineage>
</organism>
<gene>
    <name evidence="1" type="ORF">LCGC14_2679060</name>
</gene>
<sequence length="25" mass="2597">IVADALYTSGGGAIFSDAVRRSELQ</sequence>